<accession>A0A4C1WGP5</accession>
<evidence type="ECO:0000313" key="2">
    <source>
        <dbReference type="Proteomes" id="UP000299102"/>
    </source>
</evidence>
<name>A0A4C1WGP5_EUMVA</name>
<keyword evidence="2" id="KW-1185">Reference proteome</keyword>
<gene>
    <name evidence="1" type="ORF">EVAR_29365_1</name>
</gene>
<evidence type="ECO:0000313" key="1">
    <source>
        <dbReference type="EMBL" id="GBP50606.1"/>
    </source>
</evidence>
<reference evidence="1 2" key="1">
    <citation type="journal article" date="2019" name="Commun. Biol.">
        <title>The bagworm genome reveals a unique fibroin gene that provides high tensile strength.</title>
        <authorList>
            <person name="Kono N."/>
            <person name="Nakamura H."/>
            <person name="Ohtoshi R."/>
            <person name="Tomita M."/>
            <person name="Numata K."/>
            <person name="Arakawa K."/>
        </authorList>
    </citation>
    <scope>NUCLEOTIDE SEQUENCE [LARGE SCALE GENOMIC DNA]</scope>
</reference>
<organism evidence="1 2">
    <name type="scientific">Eumeta variegata</name>
    <name type="common">Bagworm moth</name>
    <name type="synonym">Eumeta japonica</name>
    <dbReference type="NCBI Taxonomy" id="151549"/>
    <lineage>
        <taxon>Eukaryota</taxon>
        <taxon>Metazoa</taxon>
        <taxon>Ecdysozoa</taxon>
        <taxon>Arthropoda</taxon>
        <taxon>Hexapoda</taxon>
        <taxon>Insecta</taxon>
        <taxon>Pterygota</taxon>
        <taxon>Neoptera</taxon>
        <taxon>Endopterygota</taxon>
        <taxon>Lepidoptera</taxon>
        <taxon>Glossata</taxon>
        <taxon>Ditrysia</taxon>
        <taxon>Tineoidea</taxon>
        <taxon>Psychidae</taxon>
        <taxon>Oiketicinae</taxon>
        <taxon>Eumeta</taxon>
    </lineage>
</organism>
<protein>
    <submittedName>
        <fullName evidence="1">Uncharacterized protein</fullName>
    </submittedName>
</protein>
<sequence length="96" mass="11007">MCMVGLDRHYSLSAFIAVQNNQFGSLPLTADETRARSRERTIRVERHFWRAFKSKTHWAFHISLSGFRPTPSAFEGNALTAKPPQPLLLKEKSLLH</sequence>
<dbReference type="EMBL" id="BGZK01000568">
    <property type="protein sequence ID" value="GBP50606.1"/>
    <property type="molecule type" value="Genomic_DNA"/>
</dbReference>
<dbReference type="AlphaFoldDB" id="A0A4C1WGP5"/>
<comment type="caution">
    <text evidence="1">The sequence shown here is derived from an EMBL/GenBank/DDBJ whole genome shotgun (WGS) entry which is preliminary data.</text>
</comment>
<dbReference type="Proteomes" id="UP000299102">
    <property type="component" value="Unassembled WGS sequence"/>
</dbReference>
<proteinExistence type="predicted"/>